<gene>
    <name evidence="2" type="primary">POLX_1109</name>
    <name evidence="2" type="ORF">CK203_113986</name>
</gene>
<dbReference type="SUPFAM" id="SSF53098">
    <property type="entry name" value="Ribonuclease H-like"/>
    <property type="match status" value="1"/>
</dbReference>
<organism evidence="2 3">
    <name type="scientific">Vitis vinifera</name>
    <name type="common">Grape</name>
    <dbReference type="NCBI Taxonomy" id="29760"/>
    <lineage>
        <taxon>Eukaryota</taxon>
        <taxon>Viridiplantae</taxon>
        <taxon>Streptophyta</taxon>
        <taxon>Embryophyta</taxon>
        <taxon>Tracheophyta</taxon>
        <taxon>Spermatophyta</taxon>
        <taxon>Magnoliopsida</taxon>
        <taxon>eudicotyledons</taxon>
        <taxon>Gunneridae</taxon>
        <taxon>Pentapetalae</taxon>
        <taxon>rosids</taxon>
        <taxon>Vitales</taxon>
        <taxon>Vitaceae</taxon>
        <taxon>Viteae</taxon>
        <taxon>Vitis</taxon>
    </lineage>
</organism>
<dbReference type="InterPro" id="IPR001584">
    <property type="entry name" value="Integrase_cat-core"/>
</dbReference>
<protein>
    <submittedName>
        <fullName evidence="2">Retrovirus-related Pol polyprotein from transposon TNT 1-94</fullName>
    </submittedName>
</protein>
<dbReference type="Proteomes" id="UP000288805">
    <property type="component" value="Unassembled WGS sequence"/>
</dbReference>
<dbReference type="InterPro" id="IPR012337">
    <property type="entry name" value="RNaseH-like_sf"/>
</dbReference>
<dbReference type="PANTHER" id="PTHR42648">
    <property type="entry name" value="TRANSPOSASE, PUTATIVE-RELATED"/>
    <property type="match status" value="1"/>
</dbReference>
<reference evidence="2 3" key="1">
    <citation type="journal article" date="2018" name="PLoS Genet.">
        <title>Population sequencing reveals clonal diversity and ancestral inbreeding in the grapevine cultivar Chardonnay.</title>
        <authorList>
            <person name="Roach M.J."/>
            <person name="Johnson D.L."/>
            <person name="Bohlmann J."/>
            <person name="van Vuuren H.J."/>
            <person name="Jones S.J."/>
            <person name="Pretorius I.S."/>
            <person name="Schmidt S.A."/>
            <person name="Borneman A.R."/>
        </authorList>
    </citation>
    <scope>NUCLEOTIDE SEQUENCE [LARGE SCALE GENOMIC DNA]</scope>
    <source>
        <strain evidence="3">cv. Chardonnay</strain>
        <tissue evidence="2">Leaf</tissue>
    </source>
</reference>
<dbReference type="Gene3D" id="3.30.420.10">
    <property type="entry name" value="Ribonuclease H-like superfamily/Ribonuclease H"/>
    <property type="match status" value="1"/>
</dbReference>
<feature type="domain" description="Integrase catalytic" evidence="1">
    <location>
        <begin position="189"/>
        <end position="265"/>
    </location>
</feature>
<name>A0A438D2L7_VITVI</name>
<dbReference type="PANTHER" id="PTHR42648:SF31">
    <property type="entry name" value="RNA-DIRECTED DNA POLYMERASE"/>
    <property type="match status" value="1"/>
</dbReference>
<accession>A0A438D2L7</accession>
<dbReference type="EMBL" id="QGNW01001827">
    <property type="protein sequence ID" value="RVW29730.1"/>
    <property type="molecule type" value="Genomic_DNA"/>
</dbReference>
<evidence type="ECO:0000313" key="2">
    <source>
        <dbReference type="EMBL" id="RVW29730.1"/>
    </source>
</evidence>
<dbReference type="GO" id="GO:0003676">
    <property type="term" value="F:nucleic acid binding"/>
    <property type="evidence" value="ECO:0007669"/>
    <property type="project" value="InterPro"/>
</dbReference>
<proteinExistence type="predicted"/>
<comment type="caution">
    <text evidence="2">The sequence shown here is derived from an EMBL/GenBank/DDBJ whole genome shotgun (WGS) entry which is preliminary data.</text>
</comment>
<sequence length="265" mass="30283">MLETEWKTTTREQEWKFSKPSKSFQDETVSSLTATTNEYISAHENLSFTKEQLDLLYKIMGKSEELTSGKMIGSAKERNGLYYLDIKKGGKVQAYQIKGTAKRFFEIKGTAKGLFESYWLMHEIVGHPSFAYLQHCINLDNSSSSVKGVNWQKIIRTTWMYLLKGKSESIPIFQNFYKMIQTQFGVQIQVISSDNGTKNFNESLSTCCTHNGIIHQSTCVDTPQQNGVAERKNRHLLEVARALMFARNVLMTFWEDAILTAVKSP</sequence>
<dbReference type="PROSITE" id="PS50994">
    <property type="entry name" value="INTEGRASE"/>
    <property type="match status" value="1"/>
</dbReference>
<evidence type="ECO:0000259" key="1">
    <source>
        <dbReference type="PROSITE" id="PS50994"/>
    </source>
</evidence>
<dbReference type="InterPro" id="IPR036397">
    <property type="entry name" value="RNaseH_sf"/>
</dbReference>
<evidence type="ECO:0000313" key="3">
    <source>
        <dbReference type="Proteomes" id="UP000288805"/>
    </source>
</evidence>
<dbReference type="AlphaFoldDB" id="A0A438D2L7"/>
<dbReference type="InterPro" id="IPR039537">
    <property type="entry name" value="Retrotran_Ty1/copia-like"/>
</dbReference>
<dbReference type="GO" id="GO:0015074">
    <property type="term" value="P:DNA integration"/>
    <property type="evidence" value="ECO:0007669"/>
    <property type="project" value="InterPro"/>
</dbReference>